<accession>B6A9S8</accession>
<name>B6A9S8_CRYMR</name>
<keyword evidence="3" id="KW-1185">Reference proteome</keyword>
<dbReference type="AlphaFoldDB" id="B6A9S8"/>
<evidence type="ECO:0000256" key="1">
    <source>
        <dbReference type="SAM" id="Phobius"/>
    </source>
</evidence>
<keyword evidence="1" id="KW-1133">Transmembrane helix</keyword>
<evidence type="ECO:0000313" key="2">
    <source>
        <dbReference type="EMBL" id="EEA04969.1"/>
    </source>
</evidence>
<protein>
    <recommendedName>
        <fullName evidence="4">Transmembrane protein</fullName>
    </recommendedName>
</protein>
<feature type="transmembrane region" description="Helical" evidence="1">
    <location>
        <begin position="142"/>
        <end position="162"/>
    </location>
</feature>
<dbReference type="Proteomes" id="UP000001460">
    <property type="component" value="Unassembled WGS sequence"/>
</dbReference>
<keyword evidence="1" id="KW-0472">Membrane</keyword>
<sequence length="297" mass="33894">MVSIVSTAQVGRIVDDSSTGRTGKIHHRKCGIWGTAYCCLSLKTSVIMIAVTYGFLYLIVKFCKFNISFLSFLTITAINSTMNLAGMNSNLDILSKILPDYLEKYFDKLIFLLLKEVVTKLDSNMVSTFQVILINYLNISSFIYGYLFIIGLISGIFSWFWATVTFLVLIWVDVIKNITGILFFYFMIAKNFQSWWMYFYIFLGVTSVLLFILLCFYYTIQVTYSLYLVQLAGGRGNEKVPYFKLRRMVPSSTTCLGTSPRPRIASRIDPNIDSIADETNPLLQKESSNVQQPEQLV</sequence>
<reference evidence="2" key="1">
    <citation type="submission" date="2008-06" db="EMBL/GenBank/DDBJ databases">
        <authorList>
            <person name="Lorenzi H."/>
            <person name="Inman J."/>
            <person name="Miller J."/>
            <person name="Schobel S."/>
            <person name="Amedeo P."/>
            <person name="Caler E.V."/>
            <person name="da Silva J."/>
        </authorList>
    </citation>
    <scope>NUCLEOTIDE SEQUENCE [LARGE SCALE GENOMIC DNA]</scope>
    <source>
        <strain evidence="2">RN66</strain>
    </source>
</reference>
<proteinExistence type="predicted"/>
<evidence type="ECO:0000313" key="3">
    <source>
        <dbReference type="Proteomes" id="UP000001460"/>
    </source>
</evidence>
<organism evidence="2 3">
    <name type="scientific">Cryptosporidium muris (strain RN66)</name>
    <dbReference type="NCBI Taxonomy" id="441375"/>
    <lineage>
        <taxon>Eukaryota</taxon>
        <taxon>Sar</taxon>
        <taxon>Alveolata</taxon>
        <taxon>Apicomplexa</taxon>
        <taxon>Conoidasida</taxon>
        <taxon>Coccidia</taxon>
        <taxon>Eucoccidiorida</taxon>
        <taxon>Eimeriorina</taxon>
        <taxon>Cryptosporidiidae</taxon>
        <taxon>Cryptosporidium</taxon>
    </lineage>
</organism>
<dbReference type="GeneID" id="6994619"/>
<keyword evidence="1" id="KW-0812">Transmembrane</keyword>
<feature type="transmembrane region" description="Helical" evidence="1">
    <location>
        <begin position="31"/>
        <end position="59"/>
    </location>
</feature>
<dbReference type="OrthoDB" id="339925at2759"/>
<dbReference type="EMBL" id="DS989726">
    <property type="protein sequence ID" value="EEA04969.1"/>
    <property type="molecule type" value="Genomic_DNA"/>
</dbReference>
<feature type="transmembrane region" description="Helical" evidence="1">
    <location>
        <begin position="168"/>
        <end position="188"/>
    </location>
</feature>
<dbReference type="VEuPathDB" id="CryptoDB:CMU_040380"/>
<dbReference type="RefSeq" id="XP_002139318.1">
    <property type="nucleotide sequence ID" value="XM_002139282.1"/>
</dbReference>
<feature type="transmembrane region" description="Helical" evidence="1">
    <location>
        <begin position="195"/>
        <end position="220"/>
    </location>
</feature>
<feature type="transmembrane region" description="Helical" evidence="1">
    <location>
        <begin position="65"/>
        <end position="86"/>
    </location>
</feature>
<gene>
    <name evidence="2" type="ORF">CMU_040380</name>
</gene>
<evidence type="ECO:0008006" key="4">
    <source>
        <dbReference type="Google" id="ProtNLM"/>
    </source>
</evidence>